<dbReference type="PANTHER" id="PTHR43329">
    <property type="entry name" value="EPOXIDE HYDROLASE"/>
    <property type="match status" value="1"/>
</dbReference>
<organism evidence="3 4">
    <name type="scientific">Caballeronia sordidicola</name>
    <name type="common">Burkholderia sordidicola</name>
    <dbReference type="NCBI Taxonomy" id="196367"/>
    <lineage>
        <taxon>Bacteria</taxon>
        <taxon>Pseudomonadati</taxon>
        <taxon>Pseudomonadota</taxon>
        <taxon>Betaproteobacteria</taxon>
        <taxon>Burkholderiales</taxon>
        <taxon>Burkholderiaceae</taxon>
        <taxon>Caballeronia</taxon>
    </lineage>
</organism>
<evidence type="ECO:0000313" key="3">
    <source>
        <dbReference type="EMBL" id="SAL34503.1"/>
    </source>
</evidence>
<dbReference type="InterPro" id="IPR000073">
    <property type="entry name" value="AB_hydrolase_1"/>
</dbReference>
<accession>A0A158GRF3</accession>
<gene>
    <name evidence="3" type="ORF">AWB64_03356</name>
</gene>
<evidence type="ECO:0000313" key="4">
    <source>
        <dbReference type="Proteomes" id="UP000054893"/>
    </source>
</evidence>
<dbReference type="PRINTS" id="PR00412">
    <property type="entry name" value="EPOXHYDRLASE"/>
</dbReference>
<dbReference type="RefSeq" id="WP_060856496.1">
    <property type="nucleotide sequence ID" value="NZ_FCOC02000009.1"/>
</dbReference>
<sequence>MVNDPQTAQTARTARLEIAYTTSGPADGPPVLLLHGWPDAARAWTPVAARLAESGFRTIVPDLRGHGQTRFLSPGILRDASAAALAQDAIDLADALGVEHFDVVGHDWGARAAYTLAALFPERIGRIAALALAFQPNAAFELPRFSQARKFWYQWFMSLDDGPAALAADPKGFARLQWDTWSPPGWFDDNEFARTAAAFDNPDWVPITLNGYRRRWREGEVSDPEYAALQSRLAGIDRISVPTLMIQGGADFCDEPASSEGMDRHFTGGYRRVVLNGVGHFPPREAPGAVADLLIAHLKA</sequence>
<dbReference type="InterPro" id="IPR000639">
    <property type="entry name" value="Epox_hydrolase-like"/>
</dbReference>
<evidence type="ECO:0000259" key="2">
    <source>
        <dbReference type="Pfam" id="PF00561"/>
    </source>
</evidence>
<protein>
    <submittedName>
        <fullName evidence="3">Alpha/beta hydrolase fold protein</fullName>
    </submittedName>
</protein>
<feature type="domain" description="AB hydrolase-1" evidence="2">
    <location>
        <begin position="29"/>
        <end position="282"/>
    </location>
</feature>
<name>A0A158GRF3_CABSO</name>
<dbReference type="AlphaFoldDB" id="A0A158GRF3"/>
<dbReference type="Gene3D" id="3.40.50.1820">
    <property type="entry name" value="alpha/beta hydrolase"/>
    <property type="match status" value="1"/>
</dbReference>
<dbReference type="SUPFAM" id="SSF53474">
    <property type="entry name" value="alpha/beta-Hydrolases"/>
    <property type="match status" value="1"/>
</dbReference>
<evidence type="ECO:0000256" key="1">
    <source>
        <dbReference type="ARBA" id="ARBA00022801"/>
    </source>
</evidence>
<reference evidence="3 4" key="1">
    <citation type="submission" date="2016-01" db="EMBL/GenBank/DDBJ databases">
        <authorList>
            <person name="Oliw E.H."/>
        </authorList>
    </citation>
    <scope>NUCLEOTIDE SEQUENCE [LARGE SCALE GENOMIC DNA]</scope>
    <source>
        <strain evidence="3">LMG 22029</strain>
    </source>
</reference>
<dbReference type="PRINTS" id="PR00111">
    <property type="entry name" value="ABHYDROLASE"/>
</dbReference>
<dbReference type="Proteomes" id="UP000054893">
    <property type="component" value="Unassembled WGS sequence"/>
</dbReference>
<dbReference type="GO" id="GO:0016787">
    <property type="term" value="F:hydrolase activity"/>
    <property type="evidence" value="ECO:0007669"/>
    <property type="project" value="UniProtKB-KW"/>
</dbReference>
<dbReference type="EMBL" id="FCOC02000009">
    <property type="protein sequence ID" value="SAL34503.1"/>
    <property type="molecule type" value="Genomic_DNA"/>
</dbReference>
<dbReference type="InterPro" id="IPR029058">
    <property type="entry name" value="AB_hydrolase_fold"/>
</dbReference>
<dbReference type="OrthoDB" id="9780765at2"/>
<dbReference type="Pfam" id="PF00561">
    <property type="entry name" value="Abhydrolase_1"/>
    <property type="match status" value="1"/>
</dbReference>
<proteinExistence type="predicted"/>
<keyword evidence="1 3" id="KW-0378">Hydrolase</keyword>